<name>A0A9W8V8J0_9HYPO</name>
<protein>
    <submittedName>
        <fullName evidence="1">Uncharacterized protein</fullName>
    </submittedName>
</protein>
<keyword evidence="2" id="KW-1185">Reference proteome</keyword>
<proteinExistence type="predicted"/>
<dbReference type="EMBL" id="JAOQAZ010000035">
    <property type="protein sequence ID" value="KAJ4248702.1"/>
    <property type="molecule type" value="Genomic_DNA"/>
</dbReference>
<dbReference type="OrthoDB" id="10353579at2759"/>
<dbReference type="Proteomes" id="UP001152049">
    <property type="component" value="Unassembled WGS sequence"/>
</dbReference>
<sequence>MDLEDEIAKHDAKTEHKEQLKRCFERHIPPYDSMTKDQSLLYEQIASTVARKFEPIRPLTSRQPELGTNFFIWLDKIQPIVYQKLAYPGEDFLQDLWDEMRFQWDVTVQHTGCFAKTY</sequence>
<accession>A0A9W8V8J0</accession>
<evidence type="ECO:0000313" key="2">
    <source>
        <dbReference type="Proteomes" id="UP001152049"/>
    </source>
</evidence>
<comment type="caution">
    <text evidence="1">The sequence shown here is derived from an EMBL/GenBank/DDBJ whole genome shotgun (WGS) entry which is preliminary data.</text>
</comment>
<gene>
    <name evidence="1" type="ORF">NW762_012540</name>
</gene>
<evidence type="ECO:0000313" key="1">
    <source>
        <dbReference type="EMBL" id="KAJ4248702.1"/>
    </source>
</evidence>
<organism evidence="1 2">
    <name type="scientific">Fusarium torreyae</name>
    <dbReference type="NCBI Taxonomy" id="1237075"/>
    <lineage>
        <taxon>Eukaryota</taxon>
        <taxon>Fungi</taxon>
        <taxon>Dikarya</taxon>
        <taxon>Ascomycota</taxon>
        <taxon>Pezizomycotina</taxon>
        <taxon>Sordariomycetes</taxon>
        <taxon>Hypocreomycetidae</taxon>
        <taxon>Hypocreales</taxon>
        <taxon>Nectriaceae</taxon>
        <taxon>Fusarium</taxon>
    </lineage>
</organism>
<reference evidence="1" key="1">
    <citation type="submission" date="2022-09" db="EMBL/GenBank/DDBJ databases">
        <title>Fusarium specimens isolated from Avocado Roots.</title>
        <authorList>
            <person name="Stajich J."/>
            <person name="Roper C."/>
            <person name="Heimlech-Rivalta G."/>
        </authorList>
    </citation>
    <scope>NUCLEOTIDE SEQUENCE</scope>
    <source>
        <strain evidence="1">CF00136</strain>
    </source>
</reference>
<dbReference type="AlphaFoldDB" id="A0A9W8V8J0"/>